<sequence length="262" mass="28896">MLLYLTLLFGWFSGFGSLAISMSRMGCGETKGCLFKPAGCDPALDCTIALIFFVDGPNSLRIEMMAQSLIPPPPLQYIAIGFSNDDSMGDDMVSECVLSTNSEFAEAEVFLSNNIPNNRGNNRIYLTEEERKTLFHNVTGEVVDGRLYCQFSQQIIAQIDERDRIIRDLDHKYFILGATGSAQPNELNAHDTSRDSLFYPIVSDTAINPSRTGQQQFDLPPHFGAPPTESPQQINTLTSSVSSRCLIFSAVIVLLAVFISFA</sequence>
<evidence type="ECO:0000313" key="6">
    <source>
        <dbReference type="WBParaSite" id="TCNE_0001275701-mRNA-1"/>
    </source>
</evidence>
<feature type="signal peptide" evidence="2">
    <location>
        <begin position="1"/>
        <end position="16"/>
    </location>
</feature>
<keyword evidence="5" id="KW-1185">Reference proteome</keyword>
<reference evidence="4 5" key="2">
    <citation type="submission" date="2018-11" db="EMBL/GenBank/DDBJ databases">
        <authorList>
            <consortium name="Pathogen Informatics"/>
        </authorList>
    </citation>
    <scope>NUCLEOTIDE SEQUENCE [LARGE SCALE GENOMIC DNA]</scope>
</reference>
<keyword evidence="2" id="KW-0732">Signal</keyword>
<evidence type="ECO:0000313" key="5">
    <source>
        <dbReference type="Proteomes" id="UP000050794"/>
    </source>
</evidence>
<feature type="chain" id="PRO_5044553469" evidence="2">
    <location>
        <begin position="17"/>
        <end position="262"/>
    </location>
</feature>
<dbReference type="PANTHER" id="PTHR46902">
    <property type="entry name" value="DOMON DOMAIN-CONTAINING PROTEIN FRRS1L"/>
    <property type="match status" value="1"/>
</dbReference>
<dbReference type="PANTHER" id="PTHR46902:SF1">
    <property type="entry name" value="DOMON DOMAIN-CONTAINING PROTEIN FRRS1L"/>
    <property type="match status" value="1"/>
</dbReference>
<evidence type="ECO:0000313" key="4">
    <source>
        <dbReference type="EMBL" id="VDM44078.1"/>
    </source>
</evidence>
<dbReference type="EMBL" id="UYWY01021410">
    <property type="protein sequence ID" value="VDM44078.1"/>
    <property type="molecule type" value="Genomic_DNA"/>
</dbReference>
<name>A0A183UW87_TOXCA</name>
<dbReference type="AlphaFoldDB" id="A0A183UW87"/>
<accession>A0A183UW87</accession>
<dbReference type="PROSITE" id="PS50836">
    <property type="entry name" value="DOMON"/>
    <property type="match status" value="1"/>
</dbReference>
<evidence type="ECO:0000256" key="1">
    <source>
        <dbReference type="SAM" id="MobiDB-lite"/>
    </source>
</evidence>
<dbReference type="Proteomes" id="UP000050794">
    <property type="component" value="Unassembled WGS sequence"/>
</dbReference>
<dbReference type="GO" id="GO:1900449">
    <property type="term" value="P:regulation of glutamate receptor signaling pathway"/>
    <property type="evidence" value="ECO:0007669"/>
    <property type="project" value="InterPro"/>
</dbReference>
<dbReference type="WBParaSite" id="TCNE_0001275701-mRNA-1">
    <property type="protein sequence ID" value="TCNE_0001275701-mRNA-1"/>
    <property type="gene ID" value="TCNE_0001275701"/>
</dbReference>
<dbReference type="CDD" id="cd09628">
    <property type="entry name" value="DOMON_SDR_2_like"/>
    <property type="match status" value="1"/>
</dbReference>
<feature type="domain" description="DOMON" evidence="3">
    <location>
        <begin position="46"/>
        <end position="180"/>
    </location>
</feature>
<protein>
    <submittedName>
        <fullName evidence="6">Putative ferric-chelate reductase 1-like protein</fullName>
    </submittedName>
</protein>
<evidence type="ECO:0000259" key="3">
    <source>
        <dbReference type="PROSITE" id="PS50836"/>
    </source>
</evidence>
<feature type="region of interest" description="Disordered" evidence="1">
    <location>
        <begin position="211"/>
        <end position="231"/>
    </location>
</feature>
<organism evidence="5 6">
    <name type="scientific">Toxocara canis</name>
    <name type="common">Canine roundworm</name>
    <dbReference type="NCBI Taxonomy" id="6265"/>
    <lineage>
        <taxon>Eukaryota</taxon>
        <taxon>Metazoa</taxon>
        <taxon>Ecdysozoa</taxon>
        <taxon>Nematoda</taxon>
        <taxon>Chromadorea</taxon>
        <taxon>Rhabditida</taxon>
        <taxon>Spirurina</taxon>
        <taxon>Ascaridomorpha</taxon>
        <taxon>Ascaridoidea</taxon>
        <taxon>Toxocaridae</taxon>
        <taxon>Toxocara</taxon>
    </lineage>
</organism>
<gene>
    <name evidence="4" type="ORF">TCNE_LOCUS12757</name>
</gene>
<dbReference type="InterPro" id="IPR042789">
    <property type="entry name" value="FRRS1L"/>
</dbReference>
<dbReference type="InterPro" id="IPR005018">
    <property type="entry name" value="DOMON_domain"/>
</dbReference>
<evidence type="ECO:0000256" key="2">
    <source>
        <dbReference type="SAM" id="SignalP"/>
    </source>
</evidence>
<reference evidence="6" key="1">
    <citation type="submission" date="2016-06" db="UniProtKB">
        <authorList>
            <consortium name="WormBaseParasite"/>
        </authorList>
    </citation>
    <scope>IDENTIFICATION</scope>
</reference>
<proteinExistence type="predicted"/>